<proteinExistence type="predicted"/>
<dbReference type="EMBL" id="CM037159">
    <property type="protein sequence ID" value="KAH7865833.1"/>
    <property type="molecule type" value="Genomic_DNA"/>
</dbReference>
<dbReference type="Proteomes" id="UP000828048">
    <property type="component" value="Chromosome 9"/>
</dbReference>
<evidence type="ECO:0000313" key="1">
    <source>
        <dbReference type="EMBL" id="KAH7865833.1"/>
    </source>
</evidence>
<accession>A0ACB7ZIZ8</accession>
<sequence>MLEIAGGPADMTASKEIAKVMVQNARESAAGEESGAMMTRVAFAVSQLEEDAVQWWRLIDRTLTWQEFRHLFMDKYFLLIFRHALEHDFLQLTQRGITVIEYEAEFSELARYALELVPDEETRIRRFLRGLKITLQHRNQDSVSHQNQEIVAFPLKHEEQNSEVDKEKGYKIVVDRSMVDNSDVMKTVVDRFVVDNSDVMKTEVDAWNIDFHARALSSTCKDENKRKSQVLSIVPCLLQVGDGDGDGHGDEEILFG</sequence>
<organism evidence="1 2">
    <name type="scientific">Vaccinium darrowii</name>
    <dbReference type="NCBI Taxonomy" id="229202"/>
    <lineage>
        <taxon>Eukaryota</taxon>
        <taxon>Viridiplantae</taxon>
        <taxon>Streptophyta</taxon>
        <taxon>Embryophyta</taxon>
        <taxon>Tracheophyta</taxon>
        <taxon>Spermatophyta</taxon>
        <taxon>Magnoliopsida</taxon>
        <taxon>eudicotyledons</taxon>
        <taxon>Gunneridae</taxon>
        <taxon>Pentapetalae</taxon>
        <taxon>asterids</taxon>
        <taxon>Ericales</taxon>
        <taxon>Ericaceae</taxon>
        <taxon>Vaccinioideae</taxon>
        <taxon>Vaccinieae</taxon>
        <taxon>Vaccinium</taxon>
    </lineage>
</organism>
<gene>
    <name evidence="1" type="ORF">Vadar_011827</name>
</gene>
<evidence type="ECO:0000313" key="2">
    <source>
        <dbReference type="Proteomes" id="UP000828048"/>
    </source>
</evidence>
<name>A0ACB7ZIZ8_9ERIC</name>
<protein>
    <submittedName>
        <fullName evidence="1">Uncharacterized protein</fullName>
    </submittedName>
</protein>
<keyword evidence="2" id="KW-1185">Reference proteome</keyword>
<reference evidence="1 2" key="1">
    <citation type="journal article" date="2021" name="Hortic Res">
        <title>High-quality reference genome and annotation aids understanding of berry development for evergreen blueberry (Vaccinium darrowii).</title>
        <authorList>
            <person name="Yu J."/>
            <person name="Hulse-Kemp A.M."/>
            <person name="Babiker E."/>
            <person name="Staton M."/>
        </authorList>
    </citation>
    <scope>NUCLEOTIDE SEQUENCE [LARGE SCALE GENOMIC DNA]</scope>
    <source>
        <strain evidence="2">cv. NJ 8807/NJ 8810</strain>
        <tissue evidence="1">Young leaf</tissue>
    </source>
</reference>
<comment type="caution">
    <text evidence="1">The sequence shown here is derived from an EMBL/GenBank/DDBJ whole genome shotgun (WGS) entry which is preliminary data.</text>
</comment>